<gene>
    <name evidence="1" type="ORF">FCC1311_064072</name>
</gene>
<dbReference type="InParanoid" id="A0A2R5GH19"/>
<reference evidence="1 2" key="1">
    <citation type="submission" date="2017-12" db="EMBL/GenBank/DDBJ databases">
        <title>Sequencing, de novo assembly and annotation of complete genome of a new Thraustochytrid species, strain FCC1311.</title>
        <authorList>
            <person name="Sedici K."/>
            <person name="Godart F."/>
            <person name="Aiese Cigliano R."/>
            <person name="Sanseverino W."/>
            <person name="Barakat M."/>
            <person name="Ortet P."/>
            <person name="Marechal E."/>
            <person name="Cagnac O."/>
            <person name="Amato A."/>
        </authorList>
    </citation>
    <scope>NUCLEOTIDE SEQUENCE [LARGE SCALE GENOMIC DNA]</scope>
</reference>
<organism evidence="1 2">
    <name type="scientific">Hondaea fermentalgiana</name>
    <dbReference type="NCBI Taxonomy" id="2315210"/>
    <lineage>
        <taxon>Eukaryota</taxon>
        <taxon>Sar</taxon>
        <taxon>Stramenopiles</taxon>
        <taxon>Bigyra</taxon>
        <taxon>Labyrinthulomycetes</taxon>
        <taxon>Thraustochytrida</taxon>
        <taxon>Thraustochytriidae</taxon>
        <taxon>Hondaea</taxon>
    </lineage>
</organism>
<evidence type="ECO:0000313" key="2">
    <source>
        <dbReference type="Proteomes" id="UP000241890"/>
    </source>
</evidence>
<keyword evidence="2" id="KW-1185">Reference proteome</keyword>
<comment type="caution">
    <text evidence="1">The sequence shown here is derived from an EMBL/GenBank/DDBJ whole genome shotgun (WGS) entry which is preliminary data.</text>
</comment>
<dbReference type="Proteomes" id="UP000241890">
    <property type="component" value="Unassembled WGS sequence"/>
</dbReference>
<dbReference type="EMBL" id="BEYU01000072">
    <property type="protein sequence ID" value="GBG30187.1"/>
    <property type="molecule type" value="Genomic_DNA"/>
</dbReference>
<name>A0A2R5GH19_9STRA</name>
<sequence>MLGLFTGLDVLKRNASLAVRARKIYHTSQRRSALEALQRWRAHLEHRTHQQMQLEGAELMHAFRLCKRILTAWREVCKEEQVARYACARMNRVLARQALRQLGRVAATRLVLDEREKMGYRHWATRRAARALRLLLEHAVERNQSCDAAALRDVQRMRRAFGGWLSTVWLSKCERVAARHWRRVQTQRGLTALRLNWVSATATGAQGSLAAVFNRRRILSQYLGAWQSYYLEALESRIALHAADRVRRLRLSHTVFSAWRDFVFMRADLALAFDQVRTAKLAQTCLVAWHKEASCWIRHRNAVQRGQTRRAFLAWQEIAAAASLQRYELRLAAMFYRKCLLTRTFTLWVDFWYLQRYEGHVMGMAARHADSRLLRTVRGAWSETAYVSALSQQE</sequence>
<evidence type="ECO:0000313" key="1">
    <source>
        <dbReference type="EMBL" id="GBG30187.1"/>
    </source>
</evidence>
<protein>
    <recommendedName>
        <fullName evidence="3">Sfi1 spindle body domain-containing protein</fullName>
    </recommendedName>
</protein>
<accession>A0A2R5GH19</accession>
<evidence type="ECO:0008006" key="3">
    <source>
        <dbReference type="Google" id="ProtNLM"/>
    </source>
</evidence>
<dbReference type="AlphaFoldDB" id="A0A2R5GH19"/>
<proteinExistence type="predicted"/>